<protein>
    <submittedName>
        <fullName evidence="1">Uncharacterized protein</fullName>
    </submittedName>
</protein>
<dbReference type="Proteomes" id="UP000017052">
    <property type="component" value="Unassembled WGS sequence"/>
</dbReference>
<sequence length="82" mass="8900">MPFVDDPDLLARVRRCSWEVMRSIHDPRGGRSGRGDVLLGPVSWEQASASSAPHATCNGPAPGTWSIGPMLQSSVVDTRWRA</sequence>
<name>U2QQG1_9ACTN</name>
<evidence type="ECO:0000313" key="2">
    <source>
        <dbReference type="Proteomes" id="UP000017052"/>
    </source>
</evidence>
<comment type="caution">
    <text evidence="1">The sequence shown here is derived from an EMBL/GenBank/DDBJ whole genome shotgun (WGS) entry which is preliminary data.</text>
</comment>
<gene>
    <name evidence="1" type="ORF">HMPREF0682_1060</name>
</gene>
<evidence type="ECO:0000313" key="1">
    <source>
        <dbReference type="EMBL" id="ERK58746.1"/>
    </source>
</evidence>
<accession>U2QQG1</accession>
<dbReference type="AlphaFoldDB" id="U2QQG1"/>
<keyword evidence="2" id="KW-1185">Reference proteome</keyword>
<organism evidence="1 2">
    <name type="scientific">Propionibacterium acidifaciens F0233</name>
    <dbReference type="NCBI Taxonomy" id="553198"/>
    <lineage>
        <taxon>Bacteria</taxon>
        <taxon>Bacillati</taxon>
        <taxon>Actinomycetota</taxon>
        <taxon>Actinomycetes</taxon>
        <taxon>Propionibacteriales</taxon>
        <taxon>Propionibacteriaceae</taxon>
        <taxon>Propionibacterium</taxon>
    </lineage>
</organism>
<dbReference type="EMBL" id="ACVN02000132">
    <property type="protein sequence ID" value="ERK58746.1"/>
    <property type="molecule type" value="Genomic_DNA"/>
</dbReference>
<proteinExistence type="predicted"/>
<reference evidence="1" key="1">
    <citation type="submission" date="2013-08" db="EMBL/GenBank/DDBJ databases">
        <authorList>
            <person name="Durkin A.S."/>
            <person name="Haft D.R."/>
            <person name="McCorrison J."/>
            <person name="Torralba M."/>
            <person name="Gillis M."/>
            <person name="Haft D.H."/>
            <person name="Methe B."/>
            <person name="Sutton G."/>
            <person name="Nelson K.E."/>
        </authorList>
    </citation>
    <scope>NUCLEOTIDE SEQUENCE [LARGE SCALE GENOMIC DNA]</scope>
    <source>
        <strain evidence="1">F0233</strain>
    </source>
</reference>